<dbReference type="RefSeq" id="WP_125698781.1">
    <property type="nucleotide sequence ID" value="NZ_CAJCKV010000005.1"/>
</dbReference>
<gene>
    <name evidence="1" type="ORF">EA756_07980</name>
</gene>
<dbReference type="EMBL" id="RFES01000004">
    <property type="protein sequence ID" value="RSO58189.1"/>
    <property type="molecule type" value="Genomic_DNA"/>
</dbReference>
<dbReference type="AlphaFoldDB" id="A0A429K2F4"/>
<reference evidence="1 2" key="1">
    <citation type="submission" date="2018-10" db="EMBL/GenBank/DDBJ databases">
        <title>GWAS and RNA-Seq identify cryptic mechanisms of antimicrobial resistance in Acinetobacter baumannii.</title>
        <authorList>
            <person name="Sahl J.W."/>
        </authorList>
    </citation>
    <scope>NUCLEOTIDE SEQUENCE [LARGE SCALE GENOMIC DNA]</scope>
    <source>
        <strain evidence="1 2">TG41018</strain>
    </source>
</reference>
<evidence type="ECO:0000313" key="1">
    <source>
        <dbReference type="EMBL" id="RSO58189.1"/>
    </source>
</evidence>
<protein>
    <submittedName>
        <fullName evidence="1">Uncharacterized protein</fullName>
    </submittedName>
</protein>
<organism evidence="1 2">
    <name type="scientific">Acinetobacter lactucae</name>
    <dbReference type="NCBI Taxonomy" id="1785128"/>
    <lineage>
        <taxon>Bacteria</taxon>
        <taxon>Pseudomonadati</taxon>
        <taxon>Pseudomonadota</taxon>
        <taxon>Gammaproteobacteria</taxon>
        <taxon>Moraxellales</taxon>
        <taxon>Moraxellaceae</taxon>
        <taxon>Acinetobacter</taxon>
        <taxon>Acinetobacter calcoaceticus/baumannii complex</taxon>
    </lineage>
</organism>
<name>A0A429K2F4_9GAMM</name>
<accession>A0A429K2F4</accession>
<evidence type="ECO:0000313" key="2">
    <source>
        <dbReference type="Proteomes" id="UP000276905"/>
    </source>
</evidence>
<dbReference type="Proteomes" id="UP000276905">
    <property type="component" value="Unassembled WGS sequence"/>
</dbReference>
<sequence>MNKRNLLLTIQTGLIILLNGCTNPPHLQNKVTVPKIGYSGSADNASYSETQIKIEGSCVYLVNANDRVLPIFATKDAHWDSNKHLLIVDSKEYKDGDTIAYGSGEAYPINLNDYKWIIKPDTTCDLSKGVIINQFIEPLTKK</sequence>
<comment type="caution">
    <text evidence="1">The sequence shown here is derived from an EMBL/GenBank/DDBJ whole genome shotgun (WGS) entry which is preliminary data.</text>
</comment>
<proteinExistence type="predicted"/>